<keyword evidence="2" id="KW-1185">Reference proteome</keyword>
<dbReference type="Proteomes" id="UP001183648">
    <property type="component" value="Unassembled WGS sequence"/>
</dbReference>
<keyword evidence="1" id="KW-0255">Endonuclease</keyword>
<keyword evidence="1" id="KW-0378">Hydrolase</keyword>
<evidence type="ECO:0000313" key="1">
    <source>
        <dbReference type="EMBL" id="MDR7361973.1"/>
    </source>
</evidence>
<dbReference type="GO" id="GO:0004519">
    <property type="term" value="F:endonuclease activity"/>
    <property type="evidence" value="ECO:0007669"/>
    <property type="project" value="UniProtKB-KW"/>
</dbReference>
<dbReference type="RefSeq" id="WP_310300774.1">
    <property type="nucleotide sequence ID" value="NZ_BAAAPS010000008.1"/>
</dbReference>
<proteinExistence type="predicted"/>
<keyword evidence="1" id="KW-0540">Nuclease</keyword>
<dbReference type="EMBL" id="JAVDYG010000001">
    <property type="protein sequence ID" value="MDR7361973.1"/>
    <property type="molecule type" value="Genomic_DNA"/>
</dbReference>
<accession>A0ABU2BTL7</accession>
<organism evidence="1 2">
    <name type="scientific">Nocardioides marmoribigeumensis</name>
    <dbReference type="NCBI Taxonomy" id="433649"/>
    <lineage>
        <taxon>Bacteria</taxon>
        <taxon>Bacillati</taxon>
        <taxon>Actinomycetota</taxon>
        <taxon>Actinomycetes</taxon>
        <taxon>Propionibacteriales</taxon>
        <taxon>Nocardioidaceae</taxon>
        <taxon>Nocardioides</taxon>
    </lineage>
</organism>
<comment type="caution">
    <text evidence="1">The sequence shown here is derived from an EMBL/GenBank/DDBJ whole genome shotgun (WGS) entry which is preliminary data.</text>
</comment>
<protein>
    <submittedName>
        <fullName evidence="1">Very-short-patch-repair endonuclease</fullName>
    </submittedName>
</protein>
<gene>
    <name evidence="1" type="ORF">J2S63_001526</name>
</gene>
<sequence>MTTIAQRGRLRGREWHRVSTGLFHSDRGRPLDAWQLALPRSGRFSHLTAAELWGWWLPHLPDRLPVIAAVDAKATRPQRPGLRVVRVDPWRPSTELDGLRVDSAVDTLLVCARDLSLLDLVVLVDSALHAGACTRSDLERAAATRRKGARALREALALADERSESAYETLLRLLHTIAGYDVEPQKVIRDGAGDEIARADLWFVGTMHLAEYDGKDHLPREQQEVDLARGRRIVAQGWIRRGYVSKDLVHKAAGVLRDAELVTGRAARSGALAEWNQLLAGSCYTPAGRALLARRVGNGGSGKCSADPDKAVG</sequence>
<evidence type="ECO:0000313" key="2">
    <source>
        <dbReference type="Proteomes" id="UP001183648"/>
    </source>
</evidence>
<name>A0ABU2BTL7_9ACTN</name>
<reference evidence="1 2" key="1">
    <citation type="submission" date="2023-07" db="EMBL/GenBank/DDBJ databases">
        <title>Sequencing the genomes of 1000 actinobacteria strains.</title>
        <authorList>
            <person name="Klenk H.-P."/>
        </authorList>
    </citation>
    <scope>NUCLEOTIDE SEQUENCE [LARGE SCALE GENOMIC DNA]</scope>
    <source>
        <strain evidence="1 2">DSM 19426</strain>
    </source>
</reference>